<dbReference type="NCBIfam" id="TIGR00756">
    <property type="entry name" value="PPR"/>
    <property type="match status" value="5"/>
</dbReference>
<dbReference type="FunFam" id="1.25.40.10:FF:000031">
    <property type="entry name" value="Pentatricopeptide repeat-containing protein mitochondrial"/>
    <property type="match status" value="1"/>
</dbReference>
<feature type="repeat" description="PPR" evidence="4">
    <location>
        <begin position="502"/>
        <end position="536"/>
    </location>
</feature>
<feature type="repeat" description="PPR" evidence="4">
    <location>
        <begin position="467"/>
        <end position="501"/>
    </location>
</feature>
<dbReference type="GO" id="GO:0003723">
    <property type="term" value="F:RNA binding"/>
    <property type="evidence" value="ECO:0007669"/>
    <property type="project" value="InterPro"/>
</dbReference>
<dbReference type="InterPro" id="IPR046848">
    <property type="entry name" value="E_motif"/>
</dbReference>
<proteinExistence type="inferred from homology"/>
<dbReference type="InterPro" id="IPR046960">
    <property type="entry name" value="PPR_At4g14850-like_plant"/>
</dbReference>
<dbReference type="Pfam" id="PF03195">
    <property type="entry name" value="LOB"/>
    <property type="match status" value="1"/>
</dbReference>
<feature type="repeat" description="PPR" evidence="4">
    <location>
        <begin position="603"/>
        <end position="637"/>
    </location>
</feature>
<feature type="repeat" description="PPR" evidence="4">
    <location>
        <begin position="743"/>
        <end position="777"/>
    </location>
</feature>
<dbReference type="PROSITE" id="PS51375">
    <property type="entry name" value="PPR"/>
    <property type="match status" value="6"/>
</dbReference>
<accession>A0AA88UGA3</accession>
<keyword evidence="7" id="KW-1185">Reference proteome</keyword>
<evidence type="ECO:0000256" key="1">
    <source>
        <dbReference type="ARBA" id="ARBA00005474"/>
    </source>
</evidence>
<feature type="domain" description="LOB" evidence="5">
    <location>
        <begin position="13"/>
        <end position="114"/>
    </location>
</feature>
<dbReference type="PANTHER" id="PTHR47926">
    <property type="entry name" value="PENTATRICOPEPTIDE REPEAT-CONTAINING PROTEIN"/>
    <property type="match status" value="1"/>
</dbReference>
<protein>
    <recommendedName>
        <fullName evidence="5">LOB domain-containing protein</fullName>
    </recommendedName>
</protein>
<comment type="similarity">
    <text evidence="1">Belongs to the LOB domain-containing protein family.</text>
</comment>
<sequence>MSNNSRSNGNTIQACAACKYQRRKCAPDCILAPYFPHHRQRQFLNAHKLFGVSNITKTIKNLSQPDRDQAMSTIAFQSDVRAVDPVGGCYRMVRDLQHQIDLKTAELHAVLHHLALCRAQAAAQHGQQQQQHWVDMGPTCSYNEDREEEEKGMVAAVPLQEINPWGSNMQGPSSADLGGKQLPVSSSVDGCDVVGEDIKPLLDVPEEDERHMFKFEFEEEIAEQRSDEAMFPEEKSKVKEEQDVSIQHAQDHDLKTERQKVSLEMLACGSLTSSVGSISSHWISVSSHHHQTQINAHDELVNFFEHLLRQCTAIQQTKQIHTQILLSRSYCSAFLAATLVSVYSKIGLLSEARKVFETTPIECISSLLLWNSIMRASATNGEFKETLGLYLKMRNLGVWADGFTFPLVARACGILGNADLCKIVHCHVLLMGFGSNLHVVNEILGMYKKIGRMDVARQLFDRMLVRNYISWNTMVSGFSLNYDCDRAVEMFRRMESEGWEPNLVTWTSLLSSHARCGRYEKTLQLFAIMRNKCIGATPEVLSVVLSVCADSHAFARGQAIHGYVTEAGFGNYSSVNNSLICMYGRHGSVTDANFLFSETGSKNLVSWNAMISSYAESGLCDEAFALFSQLEKLDNYLLMKPDVISWSAVINGFASNGRCEDSLELFRQMQLAKVNANSLTISSVLSACAEISALVLGREIHAHVIRGSMDSNTFVGNGLINMYTKCGGLREGHLAFERIDDRDLFSWNTLISGYGMHGFGENALVVFDQMIKSGYKPDKVTFVAILSACSHAGLVTEGHKLFEQMTSQFEIEPQVQHYACMVDLLGRAGFLQEARDIAKSMPMEPNACVWGALLNPCRMYKSADVAEESVSQLLRLEPAMAGSYMLLSNIYAARGRWEDSARVRVAARTSGLKKMPGQSWIEVNKKVHMFSSGNAVQMGMKEVCSILRDLSLLKEMEMENFVADDSFVYHLRLGPDSWKTRGVSQACKHRVGSGYSTCKEVGGVQITCSQIGCDNVVAAAEIVVVAGIVAAGGIDGPDWKVRFLDSSQVYVAFVIYHDDLIGICISKCWVLLSVDILYKCLSEINAHGRSLYASILERKWDKLKVLLVVGLVFGEGEGRGVSFPITGIKHKEQPGQVDDLENKHKVVALRAILVGGVAAFAKIAGAAKAAGGVKMGAAAVAMTAAATAAVSGSKQEPKDTSKQS</sequence>
<dbReference type="AlphaFoldDB" id="A0AA88UGA3"/>
<keyword evidence="2" id="KW-0677">Repeat</keyword>
<dbReference type="Proteomes" id="UP001187471">
    <property type="component" value="Unassembled WGS sequence"/>
</dbReference>
<dbReference type="PROSITE" id="PS50891">
    <property type="entry name" value="LOB"/>
    <property type="match status" value="1"/>
</dbReference>
<dbReference type="Pfam" id="PF20431">
    <property type="entry name" value="E_motif"/>
    <property type="match status" value="1"/>
</dbReference>
<evidence type="ECO:0000313" key="7">
    <source>
        <dbReference type="Proteomes" id="UP001187471"/>
    </source>
</evidence>
<evidence type="ECO:0000313" key="6">
    <source>
        <dbReference type="EMBL" id="KAK2983804.1"/>
    </source>
</evidence>
<dbReference type="InterPro" id="IPR002885">
    <property type="entry name" value="PPR_rpt"/>
</dbReference>
<organism evidence="6 7">
    <name type="scientific">Escallonia rubra</name>
    <dbReference type="NCBI Taxonomy" id="112253"/>
    <lineage>
        <taxon>Eukaryota</taxon>
        <taxon>Viridiplantae</taxon>
        <taxon>Streptophyta</taxon>
        <taxon>Embryophyta</taxon>
        <taxon>Tracheophyta</taxon>
        <taxon>Spermatophyta</taxon>
        <taxon>Magnoliopsida</taxon>
        <taxon>eudicotyledons</taxon>
        <taxon>Gunneridae</taxon>
        <taxon>Pentapetalae</taxon>
        <taxon>asterids</taxon>
        <taxon>campanulids</taxon>
        <taxon>Escalloniales</taxon>
        <taxon>Escalloniaceae</taxon>
        <taxon>Escallonia</taxon>
    </lineage>
</organism>
<dbReference type="InterPro" id="IPR004883">
    <property type="entry name" value="LOB"/>
</dbReference>
<dbReference type="GO" id="GO:0009451">
    <property type="term" value="P:RNA modification"/>
    <property type="evidence" value="ECO:0007669"/>
    <property type="project" value="InterPro"/>
</dbReference>
<dbReference type="FunFam" id="1.25.40.10:FF:000280">
    <property type="entry name" value="Pentatricopeptide repeat-containing protein"/>
    <property type="match status" value="1"/>
</dbReference>
<feature type="repeat" description="PPR" evidence="4">
    <location>
        <begin position="778"/>
        <end position="808"/>
    </location>
</feature>
<gene>
    <name evidence="6" type="ORF">RJ640_008480</name>
</gene>
<feature type="repeat" description="PPR" evidence="4">
    <location>
        <begin position="642"/>
        <end position="676"/>
    </location>
</feature>
<reference evidence="6" key="1">
    <citation type="submission" date="2022-12" db="EMBL/GenBank/DDBJ databases">
        <title>Draft genome assemblies for two species of Escallonia (Escalloniales).</title>
        <authorList>
            <person name="Chanderbali A."/>
            <person name="Dervinis C."/>
            <person name="Anghel I."/>
            <person name="Soltis D."/>
            <person name="Soltis P."/>
            <person name="Zapata F."/>
        </authorList>
    </citation>
    <scope>NUCLEOTIDE SEQUENCE</scope>
    <source>
        <strain evidence="6">UCBG92.1500</strain>
        <tissue evidence="6">Leaf</tissue>
    </source>
</reference>
<dbReference type="Pfam" id="PF13041">
    <property type="entry name" value="PPR_2"/>
    <property type="match status" value="3"/>
</dbReference>
<dbReference type="FunFam" id="1.25.40.10:FF:000393">
    <property type="entry name" value="Pentatricopeptide repeat-containing protein At1g20230"/>
    <property type="match status" value="2"/>
</dbReference>
<evidence type="ECO:0000256" key="4">
    <source>
        <dbReference type="PROSITE-ProRule" id="PRU00708"/>
    </source>
</evidence>
<evidence type="ECO:0000256" key="3">
    <source>
        <dbReference type="ARBA" id="ARBA00061659"/>
    </source>
</evidence>
<evidence type="ECO:0000256" key="2">
    <source>
        <dbReference type="ARBA" id="ARBA00022737"/>
    </source>
</evidence>
<dbReference type="EMBL" id="JAVXUO010001298">
    <property type="protein sequence ID" value="KAK2983804.1"/>
    <property type="molecule type" value="Genomic_DNA"/>
</dbReference>
<dbReference type="Gene3D" id="1.25.40.10">
    <property type="entry name" value="Tetratricopeptide repeat domain"/>
    <property type="match status" value="4"/>
</dbReference>
<dbReference type="PANTHER" id="PTHR47926:SF344">
    <property type="entry name" value="OS07G0636900 PROTEIN"/>
    <property type="match status" value="1"/>
</dbReference>
<name>A0AA88UGA3_9ASTE</name>
<comment type="similarity">
    <text evidence="3">Belongs to the PPR family. PCMP-E subfamily.</text>
</comment>
<dbReference type="InterPro" id="IPR011990">
    <property type="entry name" value="TPR-like_helical_dom_sf"/>
</dbReference>
<dbReference type="Pfam" id="PF01535">
    <property type="entry name" value="PPR"/>
    <property type="match status" value="3"/>
</dbReference>
<evidence type="ECO:0000259" key="5">
    <source>
        <dbReference type="PROSITE" id="PS50891"/>
    </source>
</evidence>
<comment type="caution">
    <text evidence="6">The sequence shown here is derived from an EMBL/GenBank/DDBJ whole genome shotgun (WGS) entry which is preliminary data.</text>
</comment>